<reference evidence="1 2" key="1">
    <citation type="submission" date="2020-10" db="EMBL/GenBank/DDBJ databases">
        <title>Degradation of 1,4-Dioxane by Xanthobacter sp. YN2, via a Novel Group-2 Soluble Di-Iron Monooxygenase.</title>
        <authorList>
            <person name="Ma F."/>
            <person name="Wang Y."/>
            <person name="Yang J."/>
            <person name="Guo H."/>
            <person name="Su D."/>
            <person name="Yu L."/>
        </authorList>
    </citation>
    <scope>NUCLEOTIDE SEQUENCE [LARGE SCALE GENOMIC DNA]</scope>
    <source>
        <strain evidence="1 2">YN2</strain>
    </source>
</reference>
<name>A0A974SKT5_9HYPH</name>
<dbReference type="Proteomes" id="UP000596427">
    <property type="component" value="Chromosome"/>
</dbReference>
<evidence type="ECO:0000313" key="2">
    <source>
        <dbReference type="Proteomes" id="UP000596427"/>
    </source>
</evidence>
<gene>
    <name evidence="1" type="ORF">EZH22_05615</name>
</gene>
<sequence>MTDRYSSAVLTVIAATLVVSTVQRMVTPADAQFGPCGNSASTPCTVMLVGWDDYHGHPAGPCNQKFPCIAVKSVP</sequence>
<proteinExistence type="predicted"/>
<protein>
    <submittedName>
        <fullName evidence="1">Uncharacterized protein</fullName>
    </submittedName>
</protein>
<dbReference type="EMBL" id="CP063362">
    <property type="protein sequence ID" value="QRG07853.1"/>
    <property type="molecule type" value="Genomic_DNA"/>
</dbReference>
<keyword evidence="2" id="KW-1185">Reference proteome</keyword>
<accession>A0A974SKT5</accession>
<dbReference type="KEGG" id="xdi:EZH22_05615"/>
<organism evidence="1 2">
    <name type="scientific">Xanthobacter dioxanivorans</name>
    <dbReference type="NCBI Taxonomy" id="2528964"/>
    <lineage>
        <taxon>Bacteria</taxon>
        <taxon>Pseudomonadati</taxon>
        <taxon>Pseudomonadota</taxon>
        <taxon>Alphaproteobacteria</taxon>
        <taxon>Hyphomicrobiales</taxon>
        <taxon>Xanthobacteraceae</taxon>
        <taxon>Xanthobacter</taxon>
    </lineage>
</organism>
<dbReference type="RefSeq" id="WP_203194766.1">
    <property type="nucleotide sequence ID" value="NZ_CP063362.1"/>
</dbReference>
<evidence type="ECO:0000313" key="1">
    <source>
        <dbReference type="EMBL" id="QRG07853.1"/>
    </source>
</evidence>
<dbReference type="AlphaFoldDB" id="A0A974SKT5"/>